<sequence>MPPKDTFTLLTSLVTLKIKIKRPRTDDIVESCIDLQSLQNLETFKLGGCCWHLKSEIRVLSSSPLLKKLVIKGQYGPTIKYLWIPLNPIQLGHDGYLIYSIKSRIPKTITDQLQQPQPQKWLPANTTHLTCYLTISSQVSLKFRLNEVINHTNVRYLTLVIGDGDETDAT</sequence>
<name>F4Q5T6_CACFS</name>
<dbReference type="Proteomes" id="UP000007797">
    <property type="component" value="Unassembled WGS sequence"/>
</dbReference>
<dbReference type="GeneID" id="14869602"/>
<organism evidence="1 2">
    <name type="scientific">Cavenderia fasciculata</name>
    <name type="common">Slime mold</name>
    <name type="synonym">Dictyostelium fasciculatum</name>
    <dbReference type="NCBI Taxonomy" id="261658"/>
    <lineage>
        <taxon>Eukaryota</taxon>
        <taxon>Amoebozoa</taxon>
        <taxon>Evosea</taxon>
        <taxon>Eumycetozoa</taxon>
        <taxon>Dictyostelia</taxon>
        <taxon>Acytosteliales</taxon>
        <taxon>Cavenderiaceae</taxon>
        <taxon>Cavenderia</taxon>
    </lineage>
</organism>
<reference evidence="2" key="1">
    <citation type="journal article" date="2011" name="Genome Res.">
        <title>Phylogeny-wide analysis of social amoeba genomes highlights ancient origins for complex intercellular communication.</title>
        <authorList>
            <person name="Heidel A.J."/>
            <person name="Lawal H.M."/>
            <person name="Felder M."/>
            <person name="Schilde C."/>
            <person name="Helps N.R."/>
            <person name="Tunggal B."/>
            <person name="Rivero F."/>
            <person name="John U."/>
            <person name="Schleicher M."/>
            <person name="Eichinger L."/>
            <person name="Platzer M."/>
            <person name="Noegel A.A."/>
            <person name="Schaap P."/>
            <person name="Gloeckner G."/>
        </authorList>
    </citation>
    <scope>NUCLEOTIDE SEQUENCE [LARGE SCALE GENOMIC DNA]</scope>
    <source>
        <strain evidence="2">SH3</strain>
    </source>
</reference>
<keyword evidence="2" id="KW-1185">Reference proteome</keyword>
<protein>
    <submittedName>
        <fullName evidence="1">Uncharacterized protein</fullName>
    </submittedName>
</protein>
<dbReference type="EMBL" id="GL883021">
    <property type="protein sequence ID" value="EGG17345.1"/>
    <property type="molecule type" value="Genomic_DNA"/>
</dbReference>
<gene>
    <name evidence="1" type="ORF">DFA_08340</name>
</gene>
<dbReference type="RefSeq" id="XP_004355829.1">
    <property type="nucleotide sequence ID" value="XM_004355776.1"/>
</dbReference>
<accession>F4Q5T6</accession>
<evidence type="ECO:0000313" key="2">
    <source>
        <dbReference type="Proteomes" id="UP000007797"/>
    </source>
</evidence>
<dbReference type="KEGG" id="dfa:DFA_08340"/>
<evidence type="ECO:0000313" key="1">
    <source>
        <dbReference type="EMBL" id="EGG17345.1"/>
    </source>
</evidence>
<proteinExistence type="predicted"/>
<dbReference type="AlphaFoldDB" id="F4Q5T6"/>